<sequence length="134" mass="14418">MVTPEDSATFFAADAFARHNGMKCVEVGPGRAVVKMEVRDYHLNSHGTVHGGALFTLADTAFALASNSHGIPAAAINAEISYLTAARTGPLYAEAEEYAVNPKLASYTVRITNDAAEKIAIFQGMVYRKTPRRD</sequence>
<dbReference type="EMBL" id="VCYH01000018">
    <property type="protein sequence ID" value="MDN7026208.1"/>
    <property type="molecule type" value="Genomic_DNA"/>
</dbReference>
<dbReference type="PANTHER" id="PTHR42856">
    <property type="entry name" value="ACYL-COENZYME A THIOESTERASE PAAI"/>
    <property type="match status" value="1"/>
</dbReference>
<dbReference type="SUPFAM" id="SSF54637">
    <property type="entry name" value="Thioesterase/thiol ester dehydrase-isomerase"/>
    <property type="match status" value="1"/>
</dbReference>
<gene>
    <name evidence="3" type="ORF">FGU65_15205</name>
</gene>
<dbReference type="InterPro" id="IPR052723">
    <property type="entry name" value="Acyl-CoA_thioesterase_PaaI"/>
</dbReference>
<dbReference type="RefSeq" id="WP_301665415.1">
    <property type="nucleotide sequence ID" value="NZ_VCYH01000018.1"/>
</dbReference>
<evidence type="ECO:0000313" key="4">
    <source>
        <dbReference type="Proteomes" id="UP001168338"/>
    </source>
</evidence>
<reference evidence="3" key="1">
    <citation type="submission" date="2019-05" db="EMBL/GenBank/DDBJ databases">
        <title>Methanoculleus sp. FWC-SCC1, a methanogenic archaeon isolated from deep marine cold seep.</title>
        <authorList>
            <person name="Chen Y.-W."/>
            <person name="Chen S.-C."/>
            <person name="Teng N.-H."/>
            <person name="Lai M.-C."/>
        </authorList>
    </citation>
    <scope>NUCLEOTIDE SEQUENCE</scope>
    <source>
        <strain evidence="3">FWC-SCC1</strain>
    </source>
</reference>
<protein>
    <submittedName>
        <fullName evidence="3">Hotdog fold thioesterase</fullName>
    </submittedName>
</protein>
<dbReference type="InterPro" id="IPR003736">
    <property type="entry name" value="PAAI_dom"/>
</dbReference>
<organism evidence="3 4">
    <name type="scientific">Methanoculleus frigidifontis</name>
    <dbReference type="NCBI Taxonomy" id="2584085"/>
    <lineage>
        <taxon>Archaea</taxon>
        <taxon>Methanobacteriati</taxon>
        <taxon>Methanobacteriota</taxon>
        <taxon>Stenosarchaea group</taxon>
        <taxon>Methanomicrobia</taxon>
        <taxon>Methanomicrobiales</taxon>
        <taxon>Methanomicrobiaceae</taxon>
        <taxon>Methanoculleus</taxon>
    </lineage>
</organism>
<dbReference type="CDD" id="cd03443">
    <property type="entry name" value="PaaI_thioesterase"/>
    <property type="match status" value="1"/>
</dbReference>
<dbReference type="InterPro" id="IPR006683">
    <property type="entry name" value="Thioestr_dom"/>
</dbReference>
<dbReference type="Pfam" id="PF03061">
    <property type="entry name" value="4HBT"/>
    <property type="match status" value="1"/>
</dbReference>
<keyword evidence="1" id="KW-0378">Hydrolase</keyword>
<comment type="caution">
    <text evidence="3">The sequence shown here is derived from an EMBL/GenBank/DDBJ whole genome shotgun (WGS) entry which is preliminary data.</text>
</comment>
<feature type="domain" description="Thioesterase" evidence="2">
    <location>
        <begin position="46"/>
        <end position="115"/>
    </location>
</feature>
<evidence type="ECO:0000313" key="3">
    <source>
        <dbReference type="EMBL" id="MDN7026208.1"/>
    </source>
</evidence>
<dbReference type="InterPro" id="IPR029069">
    <property type="entry name" value="HotDog_dom_sf"/>
</dbReference>
<dbReference type="PANTHER" id="PTHR42856:SF1">
    <property type="entry name" value="ACYL-COENZYME A THIOESTERASE PAAI"/>
    <property type="match status" value="1"/>
</dbReference>
<dbReference type="Proteomes" id="UP001168338">
    <property type="component" value="Unassembled WGS sequence"/>
</dbReference>
<accession>A0ABT8ME37</accession>
<proteinExistence type="predicted"/>
<keyword evidence="4" id="KW-1185">Reference proteome</keyword>
<dbReference type="Gene3D" id="3.10.129.10">
    <property type="entry name" value="Hotdog Thioesterase"/>
    <property type="match status" value="1"/>
</dbReference>
<dbReference type="NCBIfam" id="TIGR00369">
    <property type="entry name" value="unchar_dom_1"/>
    <property type="match status" value="1"/>
</dbReference>
<name>A0ABT8ME37_9EURY</name>
<evidence type="ECO:0000259" key="2">
    <source>
        <dbReference type="Pfam" id="PF03061"/>
    </source>
</evidence>
<evidence type="ECO:0000256" key="1">
    <source>
        <dbReference type="ARBA" id="ARBA00022801"/>
    </source>
</evidence>